<dbReference type="InterPro" id="IPR001633">
    <property type="entry name" value="EAL_dom"/>
</dbReference>
<protein>
    <submittedName>
        <fullName evidence="2">EAL domain-containing protein</fullName>
    </submittedName>
</protein>
<proteinExistence type="predicted"/>
<dbReference type="CDD" id="cd01948">
    <property type="entry name" value="EAL"/>
    <property type="match status" value="1"/>
</dbReference>
<dbReference type="Pfam" id="PF00563">
    <property type="entry name" value="EAL"/>
    <property type="match status" value="1"/>
</dbReference>
<sequence>MENKCVFCGTSFRVPEHGELIANHEVLDLTDKLTDYDTNETGTHYRFHSPDELRTALENEVDNSSEEQWVKITDGTTDRTYSIAVNHLYYRLTSPEMADIIHEGAFESHLQPIVHMSDEIVFGYEALLRTHDRRFNPGQLFEFASKAGLHSMLDQKARKSAVEAKSVAVPTGQKIFINFLPSTIYVPEFCLKHTFHLIEKYNIDPADVIFEVVETEKVSDVDHLKNIFDTYKKSGMKVALDDVGSGYSTLEMLTLLKPDFVKIDRSYITDCHKNTVNQNFLFDVIARAKGLGITTLAEGIETEEEWNWLKEAGIDLGQGYYISKPQPYKELATSLPS</sequence>
<keyword evidence="3" id="KW-1185">Reference proteome</keyword>
<dbReference type="Gene3D" id="3.20.20.450">
    <property type="entry name" value="EAL domain"/>
    <property type="match status" value="1"/>
</dbReference>
<dbReference type="RefSeq" id="WP_386058241.1">
    <property type="nucleotide sequence ID" value="NZ_JBHTKL010000001.1"/>
</dbReference>
<gene>
    <name evidence="2" type="ORF">ACFQ2J_07765</name>
</gene>
<evidence type="ECO:0000259" key="1">
    <source>
        <dbReference type="PROSITE" id="PS50883"/>
    </source>
</evidence>
<accession>A0ABW3KZH8</accession>
<name>A0ABW3KZH8_9BACI</name>
<dbReference type="InterPro" id="IPR035919">
    <property type="entry name" value="EAL_sf"/>
</dbReference>
<feature type="domain" description="EAL" evidence="1">
    <location>
        <begin position="90"/>
        <end position="337"/>
    </location>
</feature>
<dbReference type="Proteomes" id="UP001596990">
    <property type="component" value="Unassembled WGS sequence"/>
</dbReference>
<dbReference type="PANTHER" id="PTHR33121:SF15">
    <property type="entry name" value="BLUE LIGHT- AND TEMPERATURE-REGULATED ANTIREPRESSOR BLUF"/>
    <property type="match status" value="1"/>
</dbReference>
<evidence type="ECO:0000313" key="2">
    <source>
        <dbReference type="EMBL" id="MFD1019095.1"/>
    </source>
</evidence>
<dbReference type="PROSITE" id="PS50883">
    <property type="entry name" value="EAL"/>
    <property type="match status" value="1"/>
</dbReference>
<dbReference type="PANTHER" id="PTHR33121">
    <property type="entry name" value="CYCLIC DI-GMP PHOSPHODIESTERASE PDEF"/>
    <property type="match status" value="1"/>
</dbReference>
<reference evidence="3" key="1">
    <citation type="journal article" date="2019" name="Int. J. Syst. Evol. Microbiol.">
        <title>The Global Catalogue of Microorganisms (GCM) 10K type strain sequencing project: providing services to taxonomists for standard genome sequencing and annotation.</title>
        <authorList>
            <consortium name="The Broad Institute Genomics Platform"/>
            <consortium name="The Broad Institute Genome Sequencing Center for Infectious Disease"/>
            <person name="Wu L."/>
            <person name="Ma J."/>
        </authorList>
    </citation>
    <scope>NUCLEOTIDE SEQUENCE [LARGE SCALE GENOMIC DNA]</scope>
    <source>
        <strain evidence="3">CCUG 56607</strain>
    </source>
</reference>
<organism evidence="2 3">
    <name type="scientific">Thalassobacillus hwangdonensis</name>
    <dbReference type="NCBI Taxonomy" id="546108"/>
    <lineage>
        <taxon>Bacteria</taxon>
        <taxon>Bacillati</taxon>
        <taxon>Bacillota</taxon>
        <taxon>Bacilli</taxon>
        <taxon>Bacillales</taxon>
        <taxon>Bacillaceae</taxon>
        <taxon>Thalassobacillus</taxon>
    </lineage>
</organism>
<comment type="caution">
    <text evidence="2">The sequence shown here is derived from an EMBL/GenBank/DDBJ whole genome shotgun (WGS) entry which is preliminary data.</text>
</comment>
<dbReference type="SUPFAM" id="SSF141868">
    <property type="entry name" value="EAL domain-like"/>
    <property type="match status" value="1"/>
</dbReference>
<dbReference type="InterPro" id="IPR050706">
    <property type="entry name" value="Cyclic-di-GMP_PDE-like"/>
</dbReference>
<dbReference type="EMBL" id="JBHTKL010000001">
    <property type="protein sequence ID" value="MFD1019095.1"/>
    <property type="molecule type" value="Genomic_DNA"/>
</dbReference>
<dbReference type="SMART" id="SM00052">
    <property type="entry name" value="EAL"/>
    <property type="match status" value="1"/>
</dbReference>
<evidence type="ECO:0000313" key="3">
    <source>
        <dbReference type="Proteomes" id="UP001596990"/>
    </source>
</evidence>